<proteinExistence type="predicted"/>
<organism evidence="2 3">
    <name type="scientific">Sporomusa silvacetica DSM 10669</name>
    <dbReference type="NCBI Taxonomy" id="1123289"/>
    <lineage>
        <taxon>Bacteria</taxon>
        <taxon>Bacillati</taxon>
        <taxon>Bacillota</taxon>
        <taxon>Negativicutes</taxon>
        <taxon>Selenomonadales</taxon>
        <taxon>Sporomusaceae</taxon>
        <taxon>Sporomusa</taxon>
    </lineage>
</organism>
<evidence type="ECO:0000313" key="2">
    <source>
        <dbReference type="EMBL" id="XFO64755.1"/>
    </source>
</evidence>
<accession>A0ABZ3IGK3</accession>
<keyword evidence="1" id="KW-0472">Membrane</keyword>
<sequence>MDFKQILGDLFTILCQGTIAGLIVLAATNWLENKKEKDLRCKNALLVWLEIQGHLAEINDILTHNKFPINSGSSIEFSISTWNSVKIYLTSLPVNELQSIGAYYQSLPAIDHLVNSYAGRPLIPVMVASLTQVQAMGVMTQHLLASYWDLKNAEKHRQCFSHTREQSRNLL</sequence>
<gene>
    <name evidence="2" type="ORF">SPSIL_008640</name>
</gene>
<evidence type="ECO:0000256" key="1">
    <source>
        <dbReference type="SAM" id="Phobius"/>
    </source>
</evidence>
<evidence type="ECO:0000313" key="3">
    <source>
        <dbReference type="Proteomes" id="UP000216752"/>
    </source>
</evidence>
<name>A0ABZ3IGK3_9FIRM</name>
<dbReference type="EMBL" id="CP155573">
    <property type="protein sequence ID" value="XFO64755.1"/>
    <property type="molecule type" value="Genomic_DNA"/>
</dbReference>
<dbReference type="RefSeq" id="WP_144034170.1">
    <property type="nucleotide sequence ID" value="NZ_CP155573.1"/>
</dbReference>
<keyword evidence="1" id="KW-0812">Transmembrane</keyword>
<keyword evidence="1" id="KW-1133">Transmembrane helix</keyword>
<dbReference type="Proteomes" id="UP000216752">
    <property type="component" value="Chromosome"/>
</dbReference>
<keyword evidence="3" id="KW-1185">Reference proteome</keyword>
<reference evidence="2" key="1">
    <citation type="submission" date="2024-05" db="EMBL/GenBank/DDBJ databases">
        <title>Isolation and characterization of Sporomusa carbonis sp. nov., a carboxydotrophic hydrogenogen in the genus of Sporomusa isolated from a charcoal burning pile.</title>
        <authorList>
            <person name="Boeer T."/>
            <person name="Rosenbaum F."/>
            <person name="Eysell L."/>
            <person name="Mueller V."/>
            <person name="Daniel R."/>
            <person name="Poehlein A."/>
        </authorList>
    </citation>
    <scope>NUCLEOTIDE SEQUENCE [LARGE SCALE GENOMIC DNA]</scope>
    <source>
        <strain evidence="2">DSM 10669</strain>
    </source>
</reference>
<feature type="transmembrane region" description="Helical" evidence="1">
    <location>
        <begin position="6"/>
        <end position="31"/>
    </location>
</feature>
<protein>
    <submittedName>
        <fullName evidence="2">Uncharacterized protein</fullName>
    </submittedName>
</protein>